<keyword evidence="3" id="KW-1185">Reference proteome</keyword>
<gene>
    <name evidence="2" type="ORF">FHS40_008574</name>
</gene>
<dbReference type="Proteomes" id="UP000549009">
    <property type="component" value="Unassembled WGS sequence"/>
</dbReference>
<name>A0A7W8B4A7_STRST</name>
<comment type="caution">
    <text evidence="2">The sequence shown here is derived from an EMBL/GenBank/DDBJ whole genome shotgun (WGS) entry which is preliminary data.</text>
</comment>
<proteinExistence type="predicted"/>
<organism evidence="2 3">
    <name type="scientific">Streptomyces spectabilis</name>
    <dbReference type="NCBI Taxonomy" id="68270"/>
    <lineage>
        <taxon>Bacteria</taxon>
        <taxon>Bacillati</taxon>
        <taxon>Actinomycetota</taxon>
        <taxon>Actinomycetes</taxon>
        <taxon>Kitasatosporales</taxon>
        <taxon>Streptomycetaceae</taxon>
        <taxon>Streptomyces</taxon>
    </lineage>
</organism>
<feature type="region of interest" description="Disordered" evidence="1">
    <location>
        <begin position="15"/>
        <end position="43"/>
    </location>
</feature>
<dbReference type="AlphaFoldDB" id="A0A7W8B4A7"/>
<accession>A0A7W8B4A7</accession>
<evidence type="ECO:0000256" key="1">
    <source>
        <dbReference type="SAM" id="MobiDB-lite"/>
    </source>
</evidence>
<evidence type="ECO:0000313" key="2">
    <source>
        <dbReference type="EMBL" id="MBB5109446.1"/>
    </source>
</evidence>
<reference evidence="2 3" key="1">
    <citation type="submission" date="2020-08" db="EMBL/GenBank/DDBJ databases">
        <title>Genomic Encyclopedia of Type Strains, Phase III (KMG-III): the genomes of soil and plant-associated and newly described type strains.</title>
        <authorList>
            <person name="Whitman W."/>
        </authorList>
    </citation>
    <scope>NUCLEOTIDE SEQUENCE [LARGE SCALE GENOMIC DNA]</scope>
    <source>
        <strain evidence="2 3">CECT 3146</strain>
    </source>
</reference>
<dbReference type="EMBL" id="JACHJD010000028">
    <property type="protein sequence ID" value="MBB5109446.1"/>
    <property type="molecule type" value="Genomic_DNA"/>
</dbReference>
<sequence length="55" mass="6217">MTTSMINYRLTWTDTSGRPRTAASRYDRPSGETRKEQLEADGCTKVTLRPVKPGE</sequence>
<protein>
    <submittedName>
        <fullName evidence="2">Uncharacterized protein</fullName>
    </submittedName>
</protein>
<feature type="compositionally biased region" description="Basic and acidic residues" evidence="1">
    <location>
        <begin position="25"/>
        <end position="38"/>
    </location>
</feature>
<evidence type="ECO:0000313" key="3">
    <source>
        <dbReference type="Proteomes" id="UP000549009"/>
    </source>
</evidence>
<dbReference type="RefSeq" id="WP_184926471.1">
    <property type="nucleotide sequence ID" value="NZ_BMSQ01000033.1"/>
</dbReference>